<sequence length="121" mass="12961">MSFLVTLIANMAGLWVAASIIPGLHVTEGTTTEQSLMIYGLLALILTLLNMFIRPIIKFFSLPLYFLTFGAFALVVNAIIIGLVGWISDDLIVSGFFTAVFAGLVTSIVASAARGLLLRLP</sequence>
<feature type="transmembrane region" description="Helical" evidence="1">
    <location>
        <begin position="93"/>
        <end position="117"/>
    </location>
</feature>
<dbReference type="Pfam" id="PF04020">
    <property type="entry name" value="Phage_holin_4_2"/>
    <property type="match status" value="1"/>
</dbReference>
<feature type="transmembrane region" description="Helical" evidence="1">
    <location>
        <begin position="65"/>
        <end position="87"/>
    </location>
</feature>
<keyword evidence="3" id="KW-1185">Reference proteome</keyword>
<keyword evidence="1" id="KW-0472">Membrane</keyword>
<dbReference type="AlphaFoldDB" id="A0A1Q5PPM8"/>
<evidence type="ECO:0008006" key="4">
    <source>
        <dbReference type="Google" id="ProtNLM"/>
    </source>
</evidence>
<comment type="caution">
    <text evidence="2">The sequence shown here is derived from an EMBL/GenBank/DDBJ whole genome shotgun (WGS) entry which is preliminary data.</text>
</comment>
<evidence type="ECO:0000256" key="1">
    <source>
        <dbReference type="SAM" id="Phobius"/>
    </source>
</evidence>
<keyword evidence="1" id="KW-0812">Transmembrane</keyword>
<gene>
    <name evidence="2" type="ORF">BSR29_00605</name>
</gene>
<dbReference type="InterPro" id="IPR007165">
    <property type="entry name" value="Phage_holin_4_2"/>
</dbReference>
<dbReference type="RefSeq" id="WP_073708387.1">
    <property type="nucleotide sequence ID" value="NZ_MQSU01000001.1"/>
</dbReference>
<dbReference type="PANTHER" id="PTHR37309:SF1">
    <property type="entry name" value="SLR0284 PROTEIN"/>
    <property type="match status" value="1"/>
</dbReference>
<dbReference type="PANTHER" id="PTHR37309">
    <property type="entry name" value="SLR0284 PROTEIN"/>
    <property type="match status" value="1"/>
</dbReference>
<reference evidence="2 3" key="1">
    <citation type="submission" date="2016-11" db="EMBL/GenBank/DDBJ databases">
        <title>Actinomyces gypaetusis sp. nov. isolated from the vulture Gypaetus barbatus in Qinghai Tibet Plateau China.</title>
        <authorList>
            <person name="Meng X."/>
        </authorList>
    </citation>
    <scope>NUCLEOTIDE SEQUENCE [LARGE SCALE GENOMIC DNA]</scope>
    <source>
        <strain evidence="2 3">VUL4_2</strain>
    </source>
</reference>
<feature type="transmembrane region" description="Helical" evidence="1">
    <location>
        <begin position="35"/>
        <end position="53"/>
    </location>
</feature>
<evidence type="ECO:0000313" key="2">
    <source>
        <dbReference type="EMBL" id="OKL49497.1"/>
    </source>
</evidence>
<dbReference type="OrthoDB" id="9810847at2"/>
<dbReference type="STRING" id="1921764.BSR28_01905"/>
<organism evidence="2 3">
    <name type="scientific">Boudabousia liubingyangii</name>
    <dbReference type="NCBI Taxonomy" id="1921764"/>
    <lineage>
        <taxon>Bacteria</taxon>
        <taxon>Bacillati</taxon>
        <taxon>Actinomycetota</taxon>
        <taxon>Actinomycetes</taxon>
        <taxon>Actinomycetales</taxon>
        <taxon>Actinomycetaceae</taxon>
        <taxon>Boudabousia</taxon>
    </lineage>
</organism>
<dbReference type="EMBL" id="MQSV01000001">
    <property type="protein sequence ID" value="OKL49497.1"/>
    <property type="molecule type" value="Genomic_DNA"/>
</dbReference>
<protein>
    <recommendedName>
        <fullName evidence="4">Phage holin family protein</fullName>
    </recommendedName>
</protein>
<dbReference type="Proteomes" id="UP000186785">
    <property type="component" value="Unassembled WGS sequence"/>
</dbReference>
<accession>A0A1Q5PPM8</accession>
<keyword evidence="1" id="KW-1133">Transmembrane helix</keyword>
<name>A0A1Q5PPM8_9ACTO</name>
<evidence type="ECO:0000313" key="3">
    <source>
        <dbReference type="Proteomes" id="UP000186785"/>
    </source>
</evidence>
<proteinExistence type="predicted"/>